<dbReference type="AlphaFoldDB" id="A0A9D1Y0L6"/>
<dbReference type="Gene3D" id="3.40.190.10">
    <property type="entry name" value="Periplasmic binding protein-like II"/>
    <property type="match status" value="1"/>
</dbReference>
<name>A0A9D1Y0L6_9FIRM</name>
<dbReference type="Pfam" id="PF01547">
    <property type="entry name" value="SBP_bac_1"/>
    <property type="match status" value="1"/>
</dbReference>
<dbReference type="PANTHER" id="PTHR43649">
    <property type="entry name" value="ARABINOSE-BINDING PROTEIN-RELATED"/>
    <property type="match status" value="1"/>
</dbReference>
<proteinExistence type="predicted"/>
<evidence type="ECO:0000313" key="3">
    <source>
        <dbReference type="Proteomes" id="UP000886751"/>
    </source>
</evidence>
<dbReference type="PANTHER" id="PTHR43649:SF12">
    <property type="entry name" value="DIACETYLCHITOBIOSE BINDING PROTEIN DASA"/>
    <property type="match status" value="1"/>
</dbReference>
<gene>
    <name evidence="2" type="ORF">H9846_05935</name>
</gene>
<dbReference type="InterPro" id="IPR006059">
    <property type="entry name" value="SBP"/>
</dbReference>
<dbReference type="PROSITE" id="PS51257">
    <property type="entry name" value="PROKAR_LIPOPROTEIN"/>
    <property type="match status" value="1"/>
</dbReference>
<comment type="caution">
    <text evidence="2">The sequence shown here is derived from an EMBL/GenBank/DDBJ whole genome shotgun (WGS) entry which is preliminary data.</text>
</comment>
<evidence type="ECO:0000256" key="1">
    <source>
        <dbReference type="SAM" id="SignalP"/>
    </source>
</evidence>
<dbReference type="Proteomes" id="UP000886751">
    <property type="component" value="Unassembled WGS sequence"/>
</dbReference>
<organism evidence="2 3">
    <name type="scientific">Candidatus Gemmiger excrementipullorum</name>
    <dbReference type="NCBI Taxonomy" id="2838610"/>
    <lineage>
        <taxon>Bacteria</taxon>
        <taxon>Bacillati</taxon>
        <taxon>Bacillota</taxon>
        <taxon>Clostridia</taxon>
        <taxon>Eubacteriales</taxon>
        <taxon>Gemmiger</taxon>
    </lineage>
</organism>
<feature type="chain" id="PRO_5038382772" evidence="1">
    <location>
        <begin position="24"/>
        <end position="461"/>
    </location>
</feature>
<reference evidence="2" key="1">
    <citation type="journal article" date="2021" name="PeerJ">
        <title>Extensive microbial diversity within the chicken gut microbiome revealed by metagenomics and culture.</title>
        <authorList>
            <person name="Gilroy R."/>
            <person name="Ravi A."/>
            <person name="Getino M."/>
            <person name="Pursley I."/>
            <person name="Horton D.L."/>
            <person name="Alikhan N.F."/>
            <person name="Baker D."/>
            <person name="Gharbi K."/>
            <person name="Hall N."/>
            <person name="Watson M."/>
            <person name="Adriaenssens E.M."/>
            <person name="Foster-Nyarko E."/>
            <person name="Jarju S."/>
            <person name="Secka A."/>
            <person name="Antonio M."/>
            <person name="Oren A."/>
            <person name="Chaudhuri R.R."/>
            <person name="La Ragione R."/>
            <person name="Hildebrand F."/>
            <person name="Pallen M.J."/>
        </authorList>
    </citation>
    <scope>NUCLEOTIDE SEQUENCE</scope>
    <source>
        <strain evidence="2">ChiHecec2B26-7398</strain>
    </source>
</reference>
<accession>A0A9D1Y0L6</accession>
<dbReference type="SUPFAM" id="SSF53850">
    <property type="entry name" value="Periplasmic binding protein-like II"/>
    <property type="match status" value="1"/>
</dbReference>
<dbReference type="InterPro" id="IPR050490">
    <property type="entry name" value="Bact_solute-bd_prot1"/>
</dbReference>
<keyword evidence="1" id="KW-0732">Signal</keyword>
<reference evidence="2" key="2">
    <citation type="submission" date="2021-04" db="EMBL/GenBank/DDBJ databases">
        <authorList>
            <person name="Gilroy R."/>
        </authorList>
    </citation>
    <scope>NUCLEOTIDE SEQUENCE</scope>
    <source>
        <strain evidence="2">ChiHecec2B26-7398</strain>
    </source>
</reference>
<dbReference type="EMBL" id="DXEI01000087">
    <property type="protein sequence ID" value="HIX94978.1"/>
    <property type="molecule type" value="Genomic_DNA"/>
</dbReference>
<sequence length="461" mass="52052">MKKRYIQCLCLPLTCVFALTACAPGGGTAGADAEPLPIEVPPPVEQENTGLTIFYTDYNEVEAKILDAAINQFNQLHPETPITADKYFTDGLYTSHQDGYTKMITEVMAGDGPDLFLYDFLTMDVEKMARRGVFADLEPYFEADNFDWSGYNQAVMEGGVWNGHRLIVPLSYMLPMLYTSQTALEETGFSVENCNTFDGFLDEVEKMESDPAQTREAFRSEEAFYYFPYNAGLPYADYDRQKVDLSFPELEQGASIYKNLNPVIEFGFSDGNDIAGAADIRDGKCLFTCPNFPLYGFFLTEGCINKFDDAVMVPIRDTQGGIRARITSAVMVRNSSPNLQVAYEFIKFLLSEEFQLDTIGWRWQNFSVLDAANERYYIENTVERDNSMIAPDNPYGFEGNIVLLQEDYDELSSYMDEVGGVFFYAKETNFMRNIGDYLSGDASYEEAANAAERQLNIYLSE</sequence>
<protein>
    <submittedName>
        <fullName evidence="2">Extracellular solute-binding protein</fullName>
    </submittedName>
</protein>
<feature type="signal peptide" evidence="1">
    <location>
        <begin position="1"/>
        <end position="23"/>
    </location>
</feature>
<evidence type="ECO:0000313" key="2">
    <source>
        <dbReference type="EMBL" id="HIX94978.1"/>
    </source>
</evidence>